<dbReference type="EMBL" id="ACEN01000081">
    <property type="protein sequence ID" value="EEG33142.1"/>
    <property type="molecule type" value="Genomic_DNA"/>
</dbReference>
<reference evidence="1 2" key="1">
    <citation type="submission" date="2009-01" db="EMBL/GenBank/DDBJ databases">
        <authorList>
            <person name="Fulton L."/>
            <person name="Clifton S."/>
            <person name="Chinwalla A.T."/>
            <person name="Mitreva M."/>
            <person name="Sodergren E."/>
            <person name="Weinstock G."/>
            <person name="Clifton S."/>
            <person name="Dooling D.J."/>
            <person name="Fulton B."/>
            <person name="Minx P."/>
            <person name="Pepin K.H."/>
            <person name="Johnson M."/>
            <person name="Bhonagiri V."/>
            <person name="Nash W.E."/>
            <person name="Mardis E.R."/>
            <person name="Wilson R.K."/>
        </authorList>
    </citation>
    <scope>NUCLEOTIDE SEQUENCE [LARGE SCALE GENOMIC DNA]</scope>
    <source>
        <strain evidence="1 2">NRL30031/H210</strain>
    </source>
</reference>
<accession>C0EP97</accession>
<keyword evidence="2" id="KW-1185">Reference proteome</keyword>
<evidence type="ECO:0000313" key="2">
    <source>
        <dbReference type="Proteomes" id="UP000004457"/>
    </source>
</evidence>
<evidence type="ECO:0000313" key="1">
    <source>
        <dbReference type="EMBL" id="EEG33142.1"/>
    </source>
</evidence>
<organism evidence="1 2">
    <name type="scientific">Neisseria flavescens NRL30031/H210</name>
    <dbReference type="NCBI Taxonomy" id="546264"/>
    <lineage>
        <taxon>Bacteria</taxon>
        <taxon>Pseudomonadati</taxon>
        <taxon>Pseudomonadota</taxon>
        <taxon>Betaproteobacteria</taxon>
        <taxon>Neisseriales</taxon>
        <taxon>Neisseriaceae</taxon>
        <taxon>Neisseria</taxon>
    </lineage>
</organism>
<sequence length="43" mass="4641">MFSDGLFPCRLKCSLTASETINSLLCALFGALGRILPELGRKP</sequence>
<gene>
    <name evidence="1" type="ORF">NEIFLAOT_01786</name>
</gene>
<protein>
    <submittedName>
        <fullName evidence="1">Uncharacterized protein</fullName>
    </submittedName>
</protein>
<dbReference type="AlphaFoldDB" id="C0EP97"/>
<dbReference type="Proteomes" id="UP000004457">
    <property type="component" value="Unassembled WGS sequence"/>
</dbReference>
<name>C0EP97_NEIFL</name>
<comment type="caution">
    <text evidence="1">The sequence shown here is derived from an EMBL/GenBank/DDBJ whole genome shotgun (WGS) entry which is preliminary data.</text>
</comment>
<proteinExistence type="predicted"/>